<organism evidence="1 2">
    <name type="scientific">Bifidobacterium breve</name>
    <dbReference type="NCBI Taxonomy" id="1685"/>
    <lineage>
        <taxon>Bacteria</taxon>
        <taxon>Bacillati</taxon>
        <taxon>Actinomycetota</taxon>
        <taxon>Actinomycetes</taxon>
        <taxon>Bifidobacteriales</taxon>
        <taxon>Bifidobacteriaceae</taxon>
        <taxon>Bifidobacterium</taxon>
    </lineage>
</organism>
<evidence type="ECO:0000313" key="1">
    <source>
        <dbReference type="EMBL" id="AUE03135.1"/>
    </source>
</evidence>
<gene>
    <name evidence="1" type="ORF">BB215W447A_1117</name>
</gene>
<reference evidence="1 2" key="1">
    <citation type="submission" date="2017-05" db="EMBL/GenBank/DDBJ databases">
        <title>Comparative genomics and methylome analysis of the gut commensal Bifidobacterium breve.</title>
        <authorList>
            <person name="Bottacini F."/>
            <person name="Morrissey R."/>
            <person name="Roberts R.J."/>
            <person name="James K."/>
            <person name="van Breen J."/>
            <person name="Egan M."/>
            <person name="Lambert J."/>
            <person name="van Limpt K."/>
            <person name="Stanton C."/>
            <person name="Knol J."/>
            <person name="O' Connell Motherway M."/>
            <person name="van Sinderen D."/>
        </authorList>
    </citation>
    <scope>NUCLEOTIDE SEQUENCE [LARGE SCALE GENOMIC DNA]</scope>
    <source>
        <strain evidence="1 2">215W447a</strain>
    </source>
</reference>
<proteinExistence type="predicted"/>
<protein>
    <submittedName>
        <fullName evidence="1">Uncharacterized protein</fullName>
    </submittedName>
</protein>
<dbReference type="AlphaFoldDB" id="A0A2K9BWL7"/>
<dbReference type="Proteomes" id="UP000232491">
    <property type="component" value="Chromosome"/>
</dbReference>
<name>A0A2K9BWL7_BIFBR</name>
<sequence length="158" mass="17242">MMLIPHSREPGPSPDSLALARFDGTTVGTALTEAPGEPGYDTDATRMLVACLGMLRRVEPALDAAALDVTPAVPAWVELRVSDRPPRFGEHALAWVESTPGSLVVRYGIDRGDTAAMRGLNAVCGILGERIRRHILEHMDRLDVDSRRLFDMDRRGLA</sequence>
<evidence type="ECO:0000313" key="2">
    <source>
        <dbReference type="Proteomes" id="UP000232491"/>
    </source>
</evidence>
<accession>A0A2K9BWL7</accession>
<dbReference type="EMBL" id="CP021558">
    <property type="protein sequence ID" value="AUE03135.1"/>
    <property type="molecule type" value="Genomic_DNA"/>
</dbReference>